<dbReference type="NCBIfam" id="NF047751">
    <property type="entry name" value="HepT_toxin"/>
    <property type="match status" value="1"/>
</dbReference>
<evidence type="ECO:0000256" key="2">
    <source>
        <dbReference type="ARBA" id="ARBA00022722"/>
    </source>
</evidence>
<dbReference type="Gene3D" id="1.20.120.580">
    <property type="entry name" value="bsu32300-like"/>
    <property type="match status" value="1"/>
</dbReference>
<keyword evidence="2" id="KW-0540">Nuclease</keyword>
<protein>
    <recommendedName>
        <fullName evidence="7">DUF86 domain-containing protein</fullName>
    </recommendedName>
</protein>
<sequence>MTNKFILENKISSIKKYLKILDDYKDLSREKITNDVNTKGAVERYLYLATQATIDLAEAIISYKNYRKPATFSESFTILAEEKIIDKILEEKLTKMVGFRNALAHGYEKIDYEVVYDSLQNGPKDIGGFINIVEDLYS</sequence>
<dbReference type="Proteomes" id="UP000178429">
    <property type="component" value="Unassembled WGS sequence"/>
</dbReference>
<dbReference type="EMBL" id="MGHL01000017">
    <property type="protein sequence ID" value="OGM68858.1"/>
    <property type="molecule type" value="Genomic_DNA"/>
</dbReference>
<proteinExistence type="inferred from homology"/>
<dbReference type="InterPro" id="IPR037038">
    <property type="entry name" value="HepT-like_sf"/>
</dbReference>
<evidence type="ECO:0000256" key="3">
    <source>
        <dbReference type="ARBA" id="ARBA00022801"/>
    </source>
</evidence>
<dbReference type="AlphaFoldDB" id="A0A1F8BZY1"/>
<dbReference type="GO" id="GO:0004540">
    <property type="term" value="F:RNA nuclease activity"/>
    <property type="evidence" value="ECO:0007669"/>
    <property type="project" value="InterPro"/>
</dbReference>
<reference evidence="5 6" key="1">
    <citation type="journal article" date="2016" name="Nat. Commun.">
        <title>Thousands of microbial genomes shed light on interconnected biogeochemical processes in an aquifer system.</title>
        <authorList>
            <person name="Anantharaman K."/>
            <person name="Brown C.T."/>
            <person name="Hug L.A."/>
            <person name="Sharon I."/>
            <person name="Castelle C.J."/>
            <person name="Probst A.J."/>
            <person name="Thomas B.C."/>
            <person name="Singh A."/>
            <person name="Wilkins M.J."/>
            <person name="Karaoz U."/>
            <person name="Brodie E.L."/>
            <person name="Williams K.H."/>
            <person name="Hubbard S.S."/>
            <person name="Banfield J.F."/>
        </authorList>
    </citation>
    <scope>NUCLEOTIDE SEQUENCE [LARGE SCALE GENOMIC DNA]</scope>
</reference>
<dbReference type="GO" id="GO:0110001">
    <property type="term" value="C:toxin-antitoxin complex"/>
    <property type="evidence" value="ECO:0007669"/>
    <property type="project" value="InterPro"/>
</dbReference>
<keyword evidence="1" id="KW-1277">Toxin-antitoxin system</keyword>
<organism evidence="5 6">
    <name type="scientific">Candidatus Woesebacteria bacterium RIFCSPLOWO2_01_FULL_44_14</name>
    <dbReference type="NCBI Taxonomy" id="1802525"/>
    <lineage>
        <taxon>Bacteria</taxon>
        <taxon>Candidatus Woeseibacteriota</taxon>
    </lineage>
</organism>
<dbReference type="Pfam" id="PF01934">
    <property type="entry name" value="HepT-like"/>
    <property type="match status" value="1"/>
</dbReference>
<evidence type="ECO:0000313" key="6">
    <source>
        <dbReference type="Proteomes" id="UP000178429"/>
    </source>
</evidence>
<evidence type="ECO:0000256" key="4">
    <source>
        <dbReference type="ARBA" id="ARBA00024207"/>
    </source>
</evidence>
<dbReference type="InterPro" id="IPR008201">
    <property type="entry name" value="HepT-like"/>
</dbReference>
<dbReference type="InterPro" id="IPR052379">
    <property type="entry name" value="Type_VII_TA_RNase"/>
</dbReference>
<evidence type="ECO:0000313" key="5">
    <source>
        <dbReference type="EMBL" id="OGM68858.1"/>
    </source>
</evidence>
<dbReference type="STRING" id="1802525.A2975_00605"/>
<keyword evidence="3" id="KW-0378">Hydrolase</keyword>
<evidence type="ECO:0008006" key="7">
    <source>
        <dbReference type="Google" id="ProtNLM"/>
    </source>
</evidence>
<dbReference type="GO" id="GO:0016787">
    <property type="term" value="F:hydrolase activity"/>
    <property type="evidence" value="ECO:0007669"/>
    <property type="project" value="UniProtKB-KW"/>
</dbReference>
<dbReference type="PANTHER" id="PTHR33397:SF5">
    <property type="entry name" value="RNASE YUTE-RELATED"/>
    <property type="match status" value="1"/>
</dbReference>
<dbReference type="PANTHER" id="PTHR33397">
    <property type="entry name" value="UPF0331 PROTEIN YUTE"/>
    <property type="match status" value="1"/>
</dbReference>
<comment type="caution">
    <text evidence="5">The sequence shown here is derived from an EMBL/GenBank/DDBJ whole genome shotgun (WGS) entry which is preliminary data.</text>
</comment>
<name>A0A1F8BZY1_9BACT</name>
<comment type="similarity">
    <text evidence="4">Belongs to the HepT RNase toxin family.</text>
</comment>
<gene>
    <name evidence="5" type="ORF">A2975_00605</name>
</gene>
<evidence type="ECO:0000256" key="1">
    <source>
        <dbReference type="ARBA" id="ARBA00022649"/>
    </source>
</evidence>
<accession>A0A1F8BZY1</accession>